<organism evidence="4 5">
    <name type="scientific">Pieris brassicae</name>
    <name type="common">White butterfly</name>
    <name type="synonym">Large white butterfly</name>
    <dbReference type="NCBI Taxonomy" id="7116"/>
    <lineage>
        <taxon>Eukaryota</taxon>
        <taxon>Metazoa</taxon>
        <taxon>Ecdysozoa</taxon>
        <taxon>Arthropoda</taxon>
        <taxon>Hexapoda</taxon>
        <taxon>Insecta</taxon>
        <taxon>Pterygota</taxon>
        <taxon>Neoptera</taxon>
        <taxon>Endopterygota</taxon>
        <taxon>Lepidoptera</taxon>
        <taxon>Glossata</taxon>
        <taxon>Ditrysia</taxon>
        <taxon>Papilionoidea</taxon>
        <taxon>Pieridae</taxon>
        <taxon>Pierinae</taxon>
        <taxon>Pieris</taxon>
    </lineage>
</organism>
<feature type="compositionally biased region" description="Basic residues" evidence="2">
    <location>
        <begin position="166"/>
        <end position="186"/>
    </location>
</feature>
<evidence type="ECO:0000313" key="4">
    <source>
        <dbReference type="EMBL" id="CAH4023641.1"/>
    </source>
</evidence>
<evidence type="ECO:0000256" key="2">
    <source>
        <dbReference type="SAM" id="MobiDB-lite"/>
    </source>
</evidence>
<feature type="coiled-coil region" evidence="1">
    <location>
        <begin position="66"/>
        <end position="100"/>
    </location>
</feature>
<name>A0A9P0X7E2_PIEBR</name>
<comment type="caution">
    <text evidence="4">The sequence shown here is derived from an EMBL/GenBank/DDBJ whole genome shotgun (WGS) entry which is preliminary data.</text>
</comment>
<keyword evidence="1" id="KW-0175">Coiled coil</keyword>
<evidence type="ECO:0000256" key="1">
    <source>
        <dbReference type="SAM" id="Coils"/>
    </source>
</evidence>
<accession>A0A9P0X7E2</accession>
<keyword evidence="5" id="KW-1185">Reference proteome</keyword>
<sequence length="197" mass="23244">MPIVPMATSARVLLAISALLAVLYHESLQNVIPDQEGIWSCRYLQNYKPEPLLVHGNDEAINNNFFHKLKKIIKKSKQDIKELLRKREEKKILKKQQLDEISRINSLKYEQIMQKWQMKLNVLPRKKRSANELQNFFNRIKNIIPGYLRGKVKPVVDKKKGNVSRSTKRHHGRKTRKPRPKQHHTTLKPTTVRYNVK</sequence>
<keyword evidence="3" id="KW-0732">Signal</keyword>
<feature type="region of interest" description="Disordered" evidence="2">
    <location>
        <begin position="156"/>
        <end position="197"/>
    </location>
</feature>
<feature type="chain" id="PRO_5040259999" description="SXP/RAL-2 family protein Ani s 5-like cation-binding domain-containing protein" evidence="3">
    <location>
        <begin position="30"/>
        <end position="197"/>
    </location>
</feature>
<dbReference type="AlphaFoldDB" id="A0A9P0X7E2"/>
<dbReference type="Proteomes" id="UP001152562">
    <property type="component" value="Unassembled WGS sequence"/>
</dbReference>
<gene>
    <name evidence="4" type="ORF">PIBRA_LOCUS4271</name>
</gene>
<evidence type="ECO:0000256" key="3">
    <source>
        <dbReference type="SAM" id="SignalP"/>
    </source>
</evidence>
<protein>
    <recommendedName>
        <fullName evidence="6">SXP/RAL-2 family protein Ani s 5-like cation-binding domain-containing protein</fullName>
    </recommendedName>
</protein>
<feature type="signal peptide" evidence="3">
    <location>
        <begin position="1"/>
        <end position="29"/>
    </location>
</feature>
<evidence type="ECO:0008006" key="6">
    <source>
        <dbReference type="Google" id="ProtNLM"/>
    </source>
</evidence>
<feature type="compositionally biased region" description="Polar residues" evidence="2">
    <location>
        <begin position="187"/>
        <end position="197"/>
    </location>
</feature>
<dbReference type="EMBL" id="CALOZG010000004">
    <property type="protein sequence ID" value="CAH4023641.1"/>
    <property type="molecule type" value="Genomic_DNA"/>
</dbReference>
<reference evidence="4" key="1">
    <citation type="submission" date="2022-05" db="EMBL/GenBank/DDBJ databases">
        <authorList>
            <person name="Okamura Y."/>
        </authorList>
    </citation>
    <scope>NUCLEOTIDE SEQUENCE</scope>
</reference>
<proteinExistence type="predicted"/>
<evidence type="ECO:0000313" key="5">
    <source>
        <dbReference type="Proteomes" id="UP001152562"/>
    </source>
</evidence>